<dbReference type="PRINTS" id="PR01490">
    <property type="entry name" value="RTXTOXIND"/>
</dbReference>
<dbReference type="AlphaFoldDB" id="A8MF76"/>
<dbReference type="Pfam" id="PF25967">
    <property type="entry name" value="RND-MFP_C"/>
    <property type="match status" value="1"/>
</dbReference>
<dbReference type="Pfam" id="PF25881">
    <property type="entry name" value="HH_YBHG"/>
    <property type="match status" value="1"/>
</dbReference>
<dbReference type="RefSeq" id="WP_012159057.1">
    <property type="nucleotide sequence ID" value="NC_009922.1"/>
</dbReference>
<keyword evidence="9" id="KW-1185">Reference proteome</keyword>
<dbReference type="EMBL" id="CP000853">
    <property type="protein sequence ID" value="ABW18745.1"/>
    <property type="molecule type" value="Genomic_DNA"/>
</dbReference>
<dbReference type="GO" id="GO:0030313">
    <property type="term" value="C:cell envelope"/>
    <property type="evidence" value="ECO:0007669"/>
    <property type="project" value="UniProtKB-SubCell"/>
</dbReference>
<comment type="subcellular location">
    <subcellularLocation>
        <location evidence="1">Cell envelope</location>
    </subcellularLocation>
</comment>
<evidence type="ECO:0000313" key="9">
    <source>
        <dbReference type="Proteomes" id="UP000000269"/>
    </source>
</evidence>
<dbReference type="InterPro" id="IPR059052">
    <property type="entry name" value="HH_YbhG-like"/>
</dbReference>
<evidence type="ECO:0000256" key="3">
    <source>
        <dbReference type="ARBA" id="ARBA00023054"/>
    </source>
</evidence>
<protein>
    <submittedName>
        <fullName evidence="8">Efflux transporter, RND family, MFP subunit</fullName>
    </submittedName>
</protein>
<dbReference type="eggNOG" id="COG0845">
    <property type="taxonomic scope" value="Bacteria"/>
</dbReference>
<evidence type="ECO:0000256" key="1">
    <source>
        <dbReference type="ARBA" id="ARBA00004196"/>
    </source>
</evidence>
<gene>
    <name evidence="8" type="ordered locus">Clos_1199</name>
</gene>
<evidence type="ECO:0000259" key="7">
    <source>
        <dbReference type="Pfam" id="PF25967"/>
    </source>
</evidence>
<organism evidence="8 9">
    <name type="scientific">Alkaliphilus oremlandii (strain OhILAs)</name>
    <name type="common">Clostridium oremlandii (strain OhILAs)</name>
    <dbReference type="NCBI Taxonomy" id="350688"/>
    <lineage>
        <taxon>Bacteria</taxon>
        <taxon>Bacillati</taxon>
        <taxon>Bacillota</taxon>
        <taxon>Clostridia</taxon>
        <taxon>Peptostreptococcales</taxon>
        <taxon>Natronincolaceae</taxon>
        <taxon>Alkaliphilus</taxon>
    </lineage>
</organism>
<dbReference type="STRING" id="350688.Clos_1199"/>
<sequence>MKHKKKSNKKVIIGSLVAVSVLAMILIGILKPKEEKFEEETAKTQDITTYYSFSGNIEAKDSQIVVSTTMLPIKKLYVKEGDFVKKGDVLFVLDDSNNAASIDQAKAGVEIAKINYEKMGTTAKDQQLEQVTNAIESAKLGFKEAKTNLDRMKELFDTGGISAQSLEQAQKAYDGAKLQLESAQRNYAIAEKTVEQNILTAKEQLHQAEASLAAARKQVENLEVTAEINGEVSEIYVEEDKTLAAGTKIMDIVNYDDLEVKIKVDEFDLNAITEGKEVTVTINPLDKDVTGIVSKVSKQALNVNGVSFFTASIDLEKDKDLRVGLSAEVKAMNQNSNKATTISMKALQFDQSNQPFVYYRDANNKVVTKQVSVGINDGNIVEILDGIKSGEVVLIPFQMNRMPTPMNMGPKR</sequence>
<dbReference type="Gene3D" id="2.40.50.100">
    <property type="match status" value="1"/>
</dbReference>
<proteinExistence type="inferred from homology"/>
<dbReference type="GO" id="GO:0016020">
    <property type="term" value="C:membrane"/>
    <property type="evidence" value="ECO:0007669"/>
    <property type="project" value="InterPro"/>
</dbReference>
<keyword evidence="3 4" id="KW-0175">Coiled coil</keyword>
<dbReference type="SUPFAM" id="SSF56954">
    <property type="entry name" value="Outer membrane efflux proteins (OEP)"/>
    <property type="match status" value="1"/>
</dbReference>
<dbReference type="Gene3D" id="2.40.30.170">
    <property type="match status" value="1"/>
</dbReference>
<feature type="coiled-coil region" evidence="4">
    <location>
        <begin position="166"/>
        <end position="225"/>
    </location>
</feature>
<dbReference type="PANTHER" id="PTHR32347">
    <property type="entry name" value="EFFLUX SYSTEM COMPONENT YKNX-RELATED"/>
    <property type="match status" value="1"/>
</dbReference>
<comment type="similarity">
    <text evidence="2">Belongs to the membrane fusion protein (MFP) (TC 8.A.1) family.</text>
</comment>
<feature type="transmembrane region" description="Helical" evidence="5">
    <location>
        <begin position="12"/>
        <end position="30"/>
    </location>
</feature>
<evidence type="ECO:0000313" key="8">
    <source>
        <dbReference type="EMBL" id="ABW18745.1"/>
    </source>
</evidence>
<evidence type="ECO:0000259" key="6">
    <source>
        <dbReference type="Pfam" id="PF25881"/>
    </source>
</evidence>
<name>A8MF76_ALKOO</name>
<dbReference type="KEGG" id="aoe:Clos_1199"/>
<reference evidence="9" key="1">
    <citation type="submission" date="2007-10" db="EMBL/GenBank/DDBJ databases">
        <title>Complete genome of Alkaliphilus oremlandii OhILAs.</title>
        <authorList>
            <person name="Copeland A."/>
            <person name="Lucas S."/>
            <person name="Lapidus A."/>
            <person name="Barry K."/>
            <person name="Detter J.C."/>
            <person name="Glavina del Rio T."/>
            <person name="Hammon N."/>
            <person name="Israni S."/>
            <person name="Dalin E."/>
            <person name="Tice H."/>
            <person name="Pitluck S."/>
            <person name="Chain P."/>
            <person name="Malfatti S."/>
            <person name="Shin M."/>
            <person name="Vergez L."/>
            <person name="Schmutz J."/>
            <person name="Larimer F."/>
            <person name="Land M."/>
            <person name="Hauser L."/>
            <person name="Kyrpides N."/>
            <person name="Mikhailova N."/>
            <person name="Stolz J.F."/>
            <person name="Dawson A."/>
            <person name="Fisher E."/>
            <person name="Crable B."/>
            <person name="Perera E."/>
            <person name="Lisak J."/>
            <person name="Ranganathan M."/>
            <person name="Basu P."/>
            <person name="Richardson P."/>
        </authorList>
    </citation>
    <scope>NUCLEOTIDE SEQUENCE [LARGE SCALE GENOMIC DNA]</scope>
    <source>
        <strain evidence="9">OhILAs</strain>
    </source>
</reference>
<dbReference type="PANTHER" id="PTHR32347:SF14">
    <property type="entry name" value="EFFLUX SYSTEM COMPONENT YKNX-RELATED"/>
    <property type="match status" value="1"/>
</dbReference>
<dbReference type="OrthoDB" id="9791520at2"/>
<feature type="domain" description="Multidrug resistance protein MdtA-like C-terminal permuted SH3" evidence="7">
    <location>
        <begin position="341"/>
        <end position="395"/>
    </location>
</feature>
<dbReference type="SUPFAM" id="SSF111369">
    <property type="entry name" value="HlyD-like secretion proteins"/>
    <property type="match status" value="2"/>
</dbReference>
<dbReference type="GO" id="GO:0015562">
    <property type="term" value="F:efflux transmembrane transporter activity"/>
    <property type="evidence" value="ECO:0007669"/>
    <property type="project" value="InterPro"/>
</dbReference>
<feature type="domain" description="YbhG-like alpha-helical hairpin" evidence="6">
    <location>
        <begin position="93"/>
        <end position="221"/>
    </location>
</feature>
<dbReference type="InterPro" id="IPR006143">
    <property type="entry name" value="RND_pump_MFP"/>
</dbReference>
<evidence type="ECO:0000256" key="4">
    <source>
        <dbReference type="SAM" id="Coils"/>
    </source>
</evidence>
<dbReference type="HOGENOM" id="CLU_018816_14_4_9"/>
<dbReference type="Proteomes" id="UP000000269">
    <property type="component" value="Chromosome"/>
</dbReference>
<evidence type="ECO:0000256" key="5">
    <source>
        <dbReference type="SAM" id="Phobius"/>
    </source>
</evidence>
<accession>A8MF76</accession>
<dbReference type="Gene3D" id="2.40.420.20">
    <property type="match status" value="1"/>
</dbReference>
<dbReference type="NCBIfam" id="TIGR01730">
    <property type="entry name" value="RND_mfp"/>
    <property type="match status" value="1"/>
</dbReference>
<evidence type="ECO:0000256" key="2">
    <source>
        <dbReference type="ARBA" id="ARBA00009477"/>
    </source>
</evidence>
<dbReference type="InterPro" id="IPR058627">
    <property type="entry name" value="MdtA-like_C"/>
</dbReference>
<keyword evidence="5" id="KW-1133">Transmembrane helix</keyword>
<keyword evidence="5" id="KW-0812">Transmembrane</keyword>
<keyword evidence="5" id="KW-0472">Membrane</keyword>
<dbReference type="InterPro" id="IPR050465">
    <property type="entry name" value="UPF0194_transport"/>
</dbReference>
<dbReference type="Gene3D" id="1.10.287.470">
    <property type="entry name" value="Helix hairpin bin"/>
    <property type="match status" value="1"/>
</dbReference>